<gene>
    <name evidence="5" type="ORF">HINF_LOCUS23782</name>
    <name evidence="4" type="ORF">HINF_LOCUS36393</name>
</gene>
<feature type="region of interest" description="Disordered" evidence="2">
    <location>
        <begin position="103"/>
        <end position="122"/>
    </location>
</feature>
<dbReference type="EMBL" id="CATOUU010000790">
    <property type="protein sequence ID" value="CAI9948748.1"/>
    <property type="molecule type" value="Genomic_DNA"/>
</dbReference>
<dbReference type="CDD" id="cd00761">
    <property type="entry name" value="Glyco_tranf_GTA_type"/>
    <property type="match status" value="1"/>
</dbReference>
<accession>A0AA86UT06</accession>
<dbReference type="Gene3D" id="3.90.550.10">
    <property type="entry name" value="Spore Coat Polysaccharide Biosynthesis Protein SpsA, Chain A"/>
    <property type="match status" value="1"/>
</dbReference>
<comment type="function">
    <text evidence="1">Dolichyl-phosphate beta-glucosyltransferase involved in the glycosylation of glycoproteins through the synthesis of dolichyl beta-D-glucosyl phosphate which serves as a sugar donor for transfer of three glucose residues to the Man-9-GlcNAc-2-PP-dolichol precursor to N-glycans.</text>
</comment>
<keyword evidence="4" id="KW-0808">Transferase</keyword>
<feature type="domain" description="Glycosyltransferase 2-like" evidence="3">
    <location>
        <begin position="132"/>
        <end position="254"/>
    </location>
</feature>
<sequence length="376" mass="44092">MDKCVENTFYIIFRIQNSSFYLFQHKNSFPLQILLLTLSLNSQPLISIIIPVYNKKKYLQNTLNFVFAQTNKFFELVCVDDSSTDGSFYILNDQLKLINDYKEQSGSNNESNQNDSFGQRENDNKQLNNQLRMKMKVIRNEQNKGLLKARQIGVEHATGEYILNLDADDLINKRTIEKLTEQLRKHKDIDIIHFRETILEITQNGGYERNQFTWADPQKYSVVKKPNILPLITKTGMGFSAHGKLIKRSLYLKIFNTLQNDQHIIYSEDFLQTVLLYEQAQSYLGVNITLYNYIQREDGAIMQVASQTQKRIEDLIYVTKSLKQLVSQEHQWDIMKNVVTFMIQASQHNCKIKEQFYPLLNKEWKQVLKKGQCQSL</sequence>
<dbReference type="Proteomes" id="UP001642409">
    <property type="component" value="Unassembled WGS sequence"/>
</dbReference>
<evidence type="ECO:0000256" key="2">
    <source>
        <dbReference type="SAM" id="MobiDB-lite"/>
    </source>
</evidence>
<dbReference type="PANTHER" id="PTHR43685">
    <property type="entry name" value="GLYCOSYLTRANSFERASE"/>
    <property type="match status" value="1"/>
</dbReference>
<reference evidence="4" key="1">
    <citation type="submission" date="2023-06" db="EMBL/GenBank/DDBJ databases">
        <authorList>
            <person name="Kurt Z."/>
        </authorList>
    </citation>
    <scope>NUCLEOTIDE SEQUENCE</scope>
</reference>
<dbReference type="Pfam" id="PF00535">
    <property type="entry name" value="Glycos_transf_2"/>
    <property type="match status" value="2"/>
</dbReference>
<evidence type="ECO:0000313" key="6">
    <source>
        <dbReference type="Proteomes" id="UP001642409"/>
    </source>
</evidence>
<dbReference type="AlphaFoldDB" id="A0AA86UT06"/>
<name>A0AA86UT06_9EUKA</name>
<dbReference type="InterPro" id="IPR001173">
    <property type="entry name" value="Glyco_trans_2-like"/>
</dbReference>
<dbReference type="PANTHER" id="PTHR43685:SF11">
    <property type="entry name" value="GLYCOSYLTRANSFERASE TAGX-RELATED"/>
    <property type="match status" value="1"/>
</dbReference>
<protein>
    <submittedName>
        <fullName evidence="4">Glycosyl transferase family 2 protein</fullName>
    </submittedName>
    <submittedName>
        <fullName evidence="5">Glycosyl_transferase family 2 protein</fullName>
    </submittedName>
</protein>
<evidence type="ECO:0000313" key="4">
    <source>
        <dbReference type="EMBL" id="CAI9948748.1"/>
    </source>
</evidence>
<organism evidence="4">
    <name type="scientific">Hexamita inflata</name>
    <dbReference type="NCBI Taxonomy" id="28002"/>
    <lineage>
        <taxon>Eukaryota</taxon>
        <taxon>Metamonada</taxon>
        <taxon>Diplomonadida</taxon>
        <taxon>Hexamitidae</taxon>
        <taxon>Hexamitinae</taxon>
        <taxon>Hexamita</taxon>
    </lineage>
</organism>
<dbReference type="InterPro" id="IPR050834">
    <property type="entry name" value="Glycosyltransf_2"/>
</dbReference>
<dbReference type="SUPFAM" id="SSF53448">
    <property type="entry name" value="Nucleotide-diphospho-sugar transferases"/>
    <property type="match status" value="1"/>
</dbReference>
<dbReference type="EMBL" id="CAXDID020000068">
    <property type="protein sequence ID" value="CAL6013424.1"/>
    <property type="molecule type" value="Genomic_DNA"/>
</dbReference>
<comment type="caution">
    <text evidence="4">The sequence shown here is derived from an EMBL/GenBank/DDBJ whole genome shotgun (WGS) entry which is preliminary data.</text>
</comment>
<reference evidence="5 6" key="2">
    <citation type="submission" date="2024-07" db="EMBL/GenBank/DDBJ databases">
        <authorList>
            <person name="Akdeniz Z."/>
        </authorList>
    </citation>
    <scope>NUCLEOTIDE SEQUENCE [LARGE SCALE GENOMIC DNA]</scope>
</reference>
<feature type="compositionally biased region" description="Low complexity" evidence="2">
    <location>
        <begin position="104"/>
        <end position="116"/>
    </location>
</feature>
<dbReference type="GO" id="GO:0016740">
    <property type="term" value="F:transferase activity"/>
    <property type="evidence" value="ECO:0007669"/>
    <property type="project" value="UniProtKB-KW"/>
</dbReference>
<proteinExistence type="predicted"/>
<feature type="domain" description="Glycosyltransferase 2-like" evidence="3">
    <location>
        <begin position="47"/>
        <end position="95"/>
    </location>
</feature>
<evidence type="ECO:0000313" key="5">
    <source>
        <dbReference type="EMBL" id="CAL6013424.1"/>
    </source>
</evidence>
<evidence type="ECO:0000256" key="1">
    <source>
        <dbReference type="ARBA" id="ARBA00003301"/>
    </source>
</evidence>
<evidence type="ECO:0000259" key="3">
    <source>
        <dbReference type="Pfam" id="PF00535"/>
    </source>
</evidence>
<dbReference type="InterPro" id="IPR029044">
    <property type="entry name" value="Nucleotide-diphossugar_trans"/>
</dbReference>
<keyword evidence="6" id="KW-1185">Reference proteome</keyword>